<gene>
    <name evidence="5" type="ORF">DFP86_11430</name>
</gene>
<evidence type="ECO:0000256" key="3">
    <source>
        <dbReference type="ARBA" id="ARBA00022679"/>
    </source>
</evidence>
<dbReference type="EMBL" id="SNZP01000014">
    <property type="protein sequence ID" value="TDR73269.1"/>
    <property type="molecule type" value="Genomic_DNA"/>
</dbReference>
<dbReference type="PANTHER" id="PTHR43619:SF2">
    <property type="entry name" value="S-ADENOSYL-L-METHIONINE-DEPENDENT METHYLTRANSFERASES SUPERFAMILY PROTEIN"/>
    <property type="match status" value="1"/>
</dbReference>
<dbReference type="InterPro" id="IPR007213">
    <property type="entry name" value="Ppm1/Ppm2/Tcmp"/>
</dbReference>
<dbReference type="Gene3D" id="3.40.50.150">
    <property type="entry name" value="Vaccinia Virus protein VP39"/>
    <property type="match status" value="1"/>
</dbReference>
<dbReference type="InterPro" id="IPR009061">
    <property type="entry name" value="DNA-bd_dom_put_sf"/>
</dbReference>
<organism evidence="5 6">
    <name type="scientific">Paludibacterium purpuratum</name>
    <dbReference type="NCBI Taxonomy" id="1144873"/>
    <lineage>
        <taxon>Bacteria</taxon>
        <taxon>Pseudomonadati</taxon>
        <taxon>Pseudomonadota</taxon>
        <taxon>Betaproteobacteria</taxon>
        <taxon>Neisseriales</taxon>
        <taxon>Chromobacteriaceae</taxon>
        <taxon>Paludibacterium</taxon>
    </lineage>
</organism>
<keyword evidence="3" id="KW-0808">Transferase</keyword>
<dbReference type="Gene3D" id="1.10.1660.10">
    <property type="match status" value="1"/>
</dbReference>
<proteinExistence type="inferred from homology"/>
<dbReference type="InterPro" id="IPR029063">
    <property type="entry name" value="SAM-dependent_MTases_sf"/>
</dbReference>
<name>A0A4R7AYT8_9NEIS</name>
<dbReference type="OrthoDB" id="5297305at2"/>
<dbReference type="Pfam" id="PF04072">
    <property type="entry name" value="LCM"/>
    <property type="match status" value="1"/>
</dbReference>
<dbReference type="PRINTS" id="PR00040">
    <property type="entry name" value="HTHMERR"/>
</dbReference>
<comment type="similarity">
    <text evidence="1">Belongs to the UPF0677 family.</text>
</comment>
<evidence type="ECO:0000256" key="2">
    <source>
        <dbReference type="ARBA" id="ARBA00022603"/>
    </source>
</evidence>
<comment type="caution">
    <text evidence="5">The sequence shown here is derived from an EMBL/GenBank/DDBJ whole genome shotgun (WGS) entry which is preliminary data.</text>
</comment>
<keyword evidence="2" id="KW-0489">Methyltransferase</keyword>
<sequence length="634" mass="71140">MWLKIGELARRTGLTVRTLHHYDHIGLLSPSGRSGGGFRLYGRDDVERLHRILVLRQLGYALDDIRQLLAVPEPDPRLLDRQIAFLDRQLRQTQILKARLERLRARLAEPHGVEIGDWLSILEMMAMLEKHLSPEELQTLREQEARSGGELNRVWTELMTAVSAAMAQGATPDSETGRELGWRWGLLLRDITGNDVSLALKLRDLYVAESRAQQIRGLTPTMMGWLADGAAHAHVALLAPFLSKAEQQTVLQRQRRHGPSWAVLIAEVRQAMRQGMAVDDERAQALARRWLDLFADSYFGDDKQLESRVRRAFLQEPRLTQHIGVDQDLISWVHRAMEHVYTPFRTQSDNRAPKPSAFMVAVQRAAHQWYDRPLVFTDPMAMTMAGEVEAEAIRTELERFDNPFALGLRTALAVRSRLAEDLWAEAERRGVRQYVILGAGLDTYAYRGAAAPDTQVFEVDLPDTQQWKRAHMAECGIAEPASVRYVPVCFERQTLADALQAAGFKHDEPAFFSWLGVVMYLEPDAVMQTLAFIAGCPAGSGVVFDYSLASSAMGALEQSIQAGMVARLAQMGEPVKSFFEPAALCEKLEALGFALVDDYSAQRLNQHYLAGREDNMHYAGISHIMHAARSAAAE</sequence>
<evidence type="ECO:0000259" key="4">
    <source>
        <dbReference type="PROSITE" id="PS50937"/>
    </source>
</evidence>
<dbReference type="SMART" id="SM00422">
    <property type="entry name" value="HTH_MERR"/>
    <property type="match status" value="1"/>
</dbReference>
<dbReference type="GO" id="GO:0008168">
    <property type="term" value="F:methyltransferase activity"/>
    <property type="evidence" value="ECO:0007669"/>
    <property type="project" value="UniProtKB-KW"/>
</dbReference>
<keyword evidence="6" id="KW-1185">Reference proteome</keyword>
<dbReference type="SUPFAM" id="SSF53335">
    <property type="entry name" value="S-adenosyl-L-methionine-dependent methyltransferases"/>
    <property type="match status" value="1"/>
</dbReference>
<dbReference type="PROSITE" id="PS50937">
    <property type="entry name" value="HTH_MERR_2"/>
    <property type="match status" value="1"/>
</dbReference>
<dbReference type="GO" id="GO:0006355">
    <property type="term" value="P:regulation of DNA-templated transcription"/>
    <property type="evidence" value="ECO:0007669"/>
    <property type="project" value="InterPro"/>
</dbReference>
<dbReference type="PANTHER" id="PTHR43619">
    <property type="entry name" value="S-ADENOSYL-L-METHIONINE-DEPENDENT METHYLTRANSFERASE YKTD-RELATED"/>
    <property type="match status" value="1"/>
</dbReference>
<dbReference type="Pfam" id="PF13411">
    <property type="entry name" value="MerR_1"/>
    <property type="match status" value="1"/>
</dbReference>
<feature type="domain" description="HTH merR-type" evidence="4">
    <location>
        <begin position="1"/>
        <end position="71"/>
    </location>
</feature>
<dbReference type="AlphaFoldDB" id="A0A4R7AYT8"/>
<dbReference type="InterPro" id="IPR000551">
    <property type="entry name" value="MerR-type_HTH_dom"/>
</dbReference>
<accession>A0A4R7AYT8</accession>
<dbReference type="PROSITE" id="PS00552">
    <property type="entry name" value="HTH_MERR_1"/>
    <property type="match status" value="1"/>
</dbReference>
<dbReference type="SUPFAM" id="SSF46955">
    <property type="entry name" value="Putative DNA-binding domain"/>
    <property type="match status" value="1"/>
</dbReference>
<dbReference type="Pfam" id="PF07739">
    <property type="entry name" value="TipAS"/>
    <property type="match status" value="1"/>
</dbReference>
<evidence type="ECO:0000313" key="6">
    <source>
        <dbReference type="Proteomes" id="UP000295611"/>
    </source>
</evidence>
<dbReference type="CDD" id="cd04788">
    <property type="entry name" value="HTH_NolA-AlbR"/>
    <property type="match status" value="1"/>
</dbReference>
<evidence type="ECO:0000256" key="1">
    <source>
        <dbReference type="ARBA" id="ARBA00008138"/>
    </source>
</evidence>
<dbReference type="InterPro" id="IPR012925">
    <property type="entry name" value="TipAS_dom"/>
</dbReference>
<dbReference type="Proteomes" id="UP000295611">
    <property type="component" value="Unassembled WGS sequence"/>
</dbReference>
<reference evidence="5 6" key="1">
    <citation type="submission" date="2019-03" db="EMBL/GenBank/DDBJ databases">
        <title>Genomic Encyclopedia of Type Strains, Phase III (KMG-III): the genomes of soil and plant-associated and newly described type strains.</title>
        <authorList>
            <person name="Whitman W."/>
        </authorList>
    </citation>
    <scope>NUCLEOTIDE SEQUENCE [LARGE SCALE GENOMIC DNA]</scope>
    <source>
        <strain evidence="5 6">CECT 8976</strain>
    </source>
</reference>
<evidence type="ECO:0000313" key="5">
    <source>
        <dbReference type="EMBL" id="TDR73269.1"/>
    </source>
</evidence>
<dbReference type="GO" id="GO:0003677">
    <property type="term" value="F:DNA binding"/>
    <property type="evidence" value="ECO:0007669"/>
    <property type="project" value="InterPro"/>
</dbReference>
<dbReference type="InterPro" id="IPR011610">
    <property type="entry name" value="SAM_mthyl_Trfase_ML2640-like"/>
</dbReference>
<dbReference type="NCBIfam" id="TIGR00027">
    <property type="entry name" value="mthyl_TIGR00027"/>
    <property type="match status" value="1"/>
</dbReference>
<dbReference type="RefSeq" id="WP_133682997.1">
    <property type="nucleotide sequence ID" value="NZ_SNZP01000014.1"/>
</dbReference>
<dbReference type="GO" id="GO:0032259">
    <property type="term" value="P:methylation"/>
    <property type="evidence" value="ECO:0007669"/>
    <property type="project" value="UniProtKB-KW"/>
</dbReference>
<protein>
    <submittedName>
        <fullName evidence="5">MerR family transcriptional regulator</fullName>
    </submittedName>
</protein>